<organism evidence="1 2">
    <name type="scientific">Candida boidinii</name>
    <name type="common">Yeast</name>
    <dbReference type="NCBI Taxonomy" id="5477"/>
    <lineage>
        <taxon>Eukaryota</taxon>
        <taxon>Fungi</taxon>
        <taxon>Dikarya</taxon>
        <taxon>Ascomycota</taxon>
        <taxon>Saccharomycotina</taxon>
        <taxon>Pichiomycetes</taxon>
        <taxon>Pichiales</taxon>
        <taxon>Pichiaceae</taxon>
        <taxon>Ogataea</taxon>
        <taxon>Ogataea/Candida clade</taxon>
    </lineage>
</organism>
<reference evidence="1" key="1">
    <citation type="submission" date="2023-04" db="EMBL/GenBank/DDBJ databases">
        <title>Candida boidinii NBRC 1967.</title>
        <authorList>
            <person name="Ichikawa N."/>
            <person name="Sato H."/>
            <person name="Tonouchi N."/>
        </authorList>
    </citation>
    <scope>NUCLEOTIDE SEQUENCE</scope>
    <source>
        <strain evidence="1">NBRC 1967</strain>
    </source>
</reference>
<keyword evidence="2" id="KW-1185">Reference proteome</keyword>
<sequence>MFGVQFFNLNGKDIYSTPEKFTKNARKEINNHLKNSSQSKKLQNQRLKYINSSPLSTRRPINSNDLNDNNNDNIINNNNNNSITSRLKIFNAPHVPSKLSQQIATTSSTSTVDDDCMSISSEKSINSVNSQTSTGSNNSSKKKLFKFLTRSKSNDSTNSLNSNSNLSINSRSQQQQSQQHNHINQQGYNTSVSIPLERLPTNHSQFTTSTSMSTNTGSATLENSSSIFSTNLRQIYTNSTTPTFNTSSSVNNTMNNNNSTSGLLPEGYITLEDALPRDYSDIFI</sequence>
<evidence type="ECO:0000313" key="1">
    <source>
        <dbReference type="EMBL" id="GME89001.1"/>
    </source>
</evidence>
<evidence type="ECO:0000313" key="2">
    <source>
        <dbReference type="Proteomes" id="UP001165101"/>
    </source>
</evidence>
<name>A0ACB5THU9_CANBO</name>
<dbReference type="Proteomes" id="UP001165101">
    <property type="component" value="Unassembled WGS sequence"/>
</dbReference>
<accession>A0ACB5THU9</accession>
<dbReference type="EMBL" id="BSXV01000417">
    <property type="protein sequence ID" value="GME89001.1"/>
    <property type="molecule type" value="Genomic_DNA"/>
</dbReference>
<comment type="caution">
    <text evidence="1">The sequence shown here is derived from an EMBL/GenBank/DDBJ whole genome shotgun (WGS) entry which is preliminary data.</text>
</comment>
<gene>
    <name evidence="1" type="ORF">Cboi01_000121200</name>
</gene>
<protein>
    <submittedName>
        <fullName evidence="1">Unnamed protein product</fullName>
    </submittedName>
</protein>
<proteinExistence type="predicted"/>